<reference evidence="2" key="1">
    <citation type="submission" date="2016-10" db="EMBL/GenBank/DDBJ databases">
        <authorList>
            <person name="Varghese N."/>
            <person name="Submissions S."/>
        </authorList>
    </citation>
    <scope>NUCLEOTIDE SEQUENCE [LARGE SCALE GENOMIC DNA]</scope>
    <source>
        <strain evidence="2">DSM 45419</strain>
    </source>
</reference>
<proteinExistence type="predicted"/>
<accession>A0A1G9ZYC3</accession>
<evidence type="ECO:0000313" key="1">
    <source>
        <dbReference type="EMBL" id="SDN26147.1"/>
    </source>
</evidence>
<gene>
    <name evidence="1" type="ORF">SAMN05660642_04433</name>
</gene>
<name>A0A1G9ZYC3_9ACTN</name>
<protein>
    <recommendedName>
        <fullName evidence="3">Lipocalin-like domain-containing protein</fullName>
    </recommendedName>
</protein>
<keyword evidence="2" id="KW-1185">Reference proteome</keyword>
<sequence length="144" mass="15597">MQVNRTPTTTALIGRWRTEGEVLGDDGQTVVATVRGSDVYEELGPTVVHHVDVVVGGRRTRALEVIEPYDAARGVFPTRAYDDQGGVEDATATVRDGEWTFSAGPASATLRVAEDGASMSARWTRPGPDGVPRPWMELRFTRVG</sequence>
<dbReference type="EMBL" id="FNHE01000015">
    <property type="protein sequence ID" value="SDN26147.1"/>
    <property type="molecule type" value="Genomic_DNA"/>
</dbReference>
<evidence type="ECO:0008006" key="3">
    <source>
        <dbReference type="Google" id="ProtNLM"/>
    </source>
</evidence>
<evidence type="ECO:0000313" key="2">
    <source>
        <dbReference type="Proteomes" id="UP000198680"/>
    </source>
</evidence>
<dbReference type="AlphaFoldDB" id="A0A1G9ZYC3"/>
<organism evidence="1 2">
    <name type="scientific">Geodermatophilus siccatus</name>
    <dbReference type="NCBI Taxonomy" id="1137991"/>
    <lineage>
        <taxon>Bacteria</taxon>
        <taxon>Bacillati</taxon>
        <taxon>Actinomycetota</taxon>
        <taxon>Actinomycetes</taxon>
        <taxon>Geodermatophilales</taxon>
        <taxon>Geodermatophilaceae</taxon>
        <taxon>Geodermatophilus</taxon>
    </lineage>
</organism>
<dbReference type="RefSeq" id="WP_091223461.1">
    <property type="nucleotide sequence ID" value="NZ_FNHE01000015.1"/>
</dbReference>
<dbReference type="OrthoDB" id="8481162at2"/>
<dbReference type="Proteomes" id="UP000198680">
    <property type="component" value="Unassembled WGS sequence"/>
</dbReference>